<dbReference type="STRING" id="4955.A0A1G4MG05"/>
<gene>
    <name evidence="3" type="ORF">LAFE_0F13410G</name>
</gene>
<reference evidence="4" key="1">
    <citation type="submission" date="2016-03" db="EMBL/GenBank/DDBJ databases">
        <authorList>
            <person name="Devillers H."/>
        </authorList>
    </citation>
    <scope>NUCLEOTIDE SEQUENCE [LARGE SCALE GENOMIC DNA]</scope>
</reference>
<accession>A0A1G4MG05</accession>
<keyword evidence="1" id="KW-0175">Coiled coil</keyword>
<name>A0A1G4MG05_LACFM</name>
<protein>
    <submittedName>
        <fullName evidence="3">LAFE_0F13410g1_1</fullName>
    </submittedName>
</protein>
<evidence type="ECO:0000313" key="4">
    <source>
        <dbReference type="Proteomes" id="UP000190831"/>
    </source>
</evidence>
<feature type="region of interest" description="Disordered" evidence="2">
    <location>
        <begin position="1"/>
        <end position="24"/>
    </location>
</feature>
<dbReference type="OrthoDB" id="4069891at2759"/>
<dbReference type="Proteomes" id="UP000190831">
    <property type="component" value="Chromosome F"/>
</dbReference>
<dbReference type="EMBL" id="LT598490">
    <property type="protein sequence ID" value="SCW02748.1"/>
    <property type="molecule type" value="Genomic_DNA"/>
</dbReference>
<proteinExistence type="predicted"/>
<dbReference type="AlphaFoldDB" id="A0A1G4MG05"/>
<feature type="coiled-coil region" evidence="1">
    <location>
        <begin position="65"/>
        <end position="230"/>
    </location>
</feature>
<sequence length="294" mass="33385">MEEPTEKGVTIGPIAQSDSVEHNGDVRLEVQEQDLKASIKRQPHFVGNQGSDAAVSDVEAVIRGLERLAHDNRSTREAVERVDEKVSRTELELNSLVSRSTNNNKHLQNLLLSAQDVRRLQELIEQLSKQQDAQIAAAQEVSANINDADANSGAEDRIRQLTEELQAFHDQHESLLRLTHQVAEKERQLAVLDHDYECVRQRLRERTQELANLKREYEIVDSRINDTLMERYKAVHANLAFSATALHNHTRPPVTKMNRITSMLRNKHAGGRRVMSLNVVDKYDVSPDNNSDEN</sequence>
<evidence type="ECO:0000256" key="1">
    <source>
        <dbReference type="SAM" id="Coils"/>
    </source>
</evidence>
<dbReference type="OMA" id="YKAVHAN"/>
<evidence type="ECO:0000256" key="2">
    <source>
        <dbReference type="SAM" id="MobiDB-lite"/>
    </source>
</evidence>
<organism evidence="3 4">
    <name type="scientific">Lachancea fermentati</name>
    <name type="common">Zygosaccharomyces fermentati</name>
    <dbReference type="NCBI Taxonomy" id="4955"/>
    <lineage>
        <taxon>Eukaryota</taxon>
        <taxon>Fungi</taxon>
        <taxon>Dikarya</taxon>
        <taxon>Ascomycota</taxon>
        <taxon>Saccharomycotina</taxon>
        <taxon>Saccharomycetes</taxon>
        <taxon>Saccharomycetales</taxon>
        <taxon>Saccharomycetaceae</taxon>
        <taxon>Lachancea</taxon>
    </lineage>
</organism>
<evidence type="ECO:0000313" key="3">
    <source>
        <dbReference type="EMBL" id="SCW02748.1"/>
    </source>
</evidence>
<keyword evidence="4" id="KW-1185">Reference proteome</keyword>